<keyword evidence="1" id="KW-0677">Repeat</keyword>
<name>A0ABS1CAB0_9FIRM</name>
<evidence type="ECO:0000259" key="3">
    <source>
        <dbReference type="Pfam" id="PF00188"/>
    </source>
</evidence>
<feature type="domain" description="SCP" evidence="3">
    <location>
        <begin position="139"/>
        <end position="274"/>
    </location>
</feature>
<dbReference type="Proteomes" id="UP000823123">
    <property type="component" value="Unassembled WGS sequence"/>
</dbReference>
<protein>
    <submittedName>
        <fullName evidence="4">Serine protease</fullName>
    </submittedName>
</protein>
<evidence type="ECO:0000313" key="5">
    <source>
        <dbReference type="Proteomes" id="UP000823123"/>
    </source>
</evidence>
<dbReference type="Pfam" id="PF01473">
    <property type="entry name" value="Choline_bind_1"/>
    <property type="match status" value="1"/>
</dbReference>
<keyword evidence="4" id="KW-0378">Hydrolase</keyword>
<dbReference type="Pfam" id="PF19085">
    <property type="entry name" value="Choline_bind_2"/>
    <property type="match status" value="1"/>
</dbReference>
<proteinExistence type="predicted"/>
<gene>
    <name evidence="4" type="ORF">IBJ83_06825</name>
</gene>
<sequence>MLVNTTTPDGYKVDKNGKWIEERKASWKKNDTGWWYENADGSYPYNDWKEVKGKWYYFDSRGYCVMNTWIGNYYLGKDGAMLVNTTTPDGYRVDKNGKWIEERKATQNNDKSNNKYHNTERYKSLIAQGFTEKEAELAERINEYRRELGLREFSISKSLTTVARTHVIDSNTYHPENQKDERGIQGNGHSWSNHGSWKPVVYTPDHKYAELMWSKPSELTSYKGSGYEIGYITANASPKEALAGWKSSTPHRNVIIGKGSTWSELTVMGVGINGNYSFIWFGVEEDPAGYYWKNQN</sequence>
<evidence type="ECO:0000313" key="4">
    <source>
        <dbReference type="EMBL" id="MBK1469026.1"/>
    </source>
</evidence>
<dbReference type="Pfam" id="PF00188">
    <property type="entry name" value="CAP"/>
    <property type="match status" value="1"/>
</dbReference>
<reference evidence="4 5" key="1">
    <citation type="submission" date="2020-09" db="EMBL/GenBank/DDBJ databases">
        <title>Parvimonas S3374 sp. nov.</title>
        <authorList>
            <person name="Buhl M."/>
        </authorList>
    </citation>
    <scope>NUCLEOTIDE SEQUENCE [LARGE SCALE GENOMIC DNA]</scope>
    <source>
        <strain evidence="4 5">S3374</strain>
    </source>
</reference>
<feature type="repeat" description="Cell wall-binding" evidence="2">
    <location>
        <begin position="45"/>
        <end position="64"/>
    </location>
</feature>
<dbReference type="EMBL" id="JACVDA010000020">
    <property type="protein sequence ID" value="MBK1469026.1"/>
    <property type="molecule type" value="Genomic_DNA"/>
</dbReference>
<dbReference type="PROSITE" id="PS51170">
    <property type="entry name" value="CW"/>
    <property type="match status" value="1"/>
</dbReference>
<dbReference type="GO" id="GO:0008233">
    <property type="term" value="F:peptidase activity"/>
    <property type="evidence" value="ECO:0007669"/>
    <property type="project" value="UniProtKB-KW"/>
</dbReference>
<evidence type="ECO:0000256" key="2">
    <source>
        <dbReference type="PROSITE-ProRule" id="PRU00591"/>
    </source>
</evidence>
<accession>A0ABS1CAB0</accession>
<dbReference type="Gene3D" id="2.10.270.10">
    <property type="entry name" value="Cholin Binding"/>
    <property type="match status" value="1"/>
</dbReference>
<evidence type="ECO:0000256" key="1">
    <source>
        <dbReference type="ARBA" id="ARBA00022737"/>
    </source>
</evidence>
<dbReference type="InterPro" id="IPR035940">
    <property type="entry name" value="CAP_sf"/>
</dbReference>
<comment type="caution">
    <text evidence="4">The sequence shown here is derived from an EMBL/GenBank/DDBJ whole genome shotgun (WGS) entry which is preliminary data.</text>
</comment>
<dbReference type="InterPro" id="IPR014044">
    <property type="entry name" value="CAP_dom"/>
</dbReference>
<dbReference type="SUPFAM" id="SSF55797">
    <property type="entry name" value="PR-1-like"/>
    <property type="match status" value="1"/>
</dbReference>
<keyword evidence="5" id="KW-1185">Reference proteome</keyword>
<dbReference type="SUPFAM" id="SSF69360">
    <property type="entry name" value="Cell wall binding repeat"/>
    <property type="match status" value="1"/>
</dbReference>
<organism evidence="4 5">
    <name type="scientific">Parvimonas parva</name>
    <dbReference type="NCBI Taxonomy" id="2769485"/>
    <lineage>
        <taxon>Bacteria</taxon>
        <taxon>Bacillati</taxon>
        <taxon>Bacillota</taxon>
        <taxon>Tissierellia</taxon>
        <taxon>Tissierellales</taxon>
        <taxon>Peptoniphilaceae</taxon>
        <taxon>Parvimonas</taxon>
    </lineage>
</organism>
<dbReference type="GO" id="GO:0006508">
    <property type="term" value="P:proteolysis"/>
    <property type="evidence" value="ECO:0007669"/>
    <property type="project" value="UniProtKB-KW"/>
</dbReference>
<dbReference type="Gene3D" id="3.40.33.10">
    <property type="entry name" value="CAP"/>
    <property type="match status" value="1"/>
</dbReference>
<dbReference type="InterPro" id="IPR018337">
    <property type="entry name" value="Cell_wall/Cho-bd_repeat"/>
</dbReference>
<keyword evidence="4" id="KW-0645">Protease</keyword>